<dbReference type="Gene3D" id="1.10.287.1350">
    <property type="match status" value="1"/>
</dbReference>
<protein>
    <submittedName>
        <fullName evidence="6">Methyltransferase</fullName>
    </submittedName>
</protein>
<dbReference type="GO" id="GO:0032259">
    <property type="term" value="P:methylation"/>
    <property type="evidence" value="ECO:0007669"/>
    <property type="project" value="UniProtKB-KW"/>
</dbReference>
<evidence type="ECO:0000313" key="7">
    <source>
        <dbReference type="Proteomes" id="UP001589568"/>
    </source>
</evidence>
<proteinExistence type="predicted"/>
<dbReference type="InterPro" id="IPR036388">
    <property type="entry name" value="WH-like_DNA-bd_sf"/>
</dbReference>
<evidence type="ECO:0000259" key="5">
    <source>
        <dbReference type="Pfam" id="PF08100"/>
    </source>
</evidence>
<dbReference type="Pfam" id="PF08100">
    <property type="entry name" value="Dimerisation"/>
    <property type="match status" value="1"/>
</dbReference>
<dbReference type="Pfam" id="PF00891">
    <property type="entry name" value="Methyltransf_2"/>
    <property type="match status" value="1"/>
</dbReference>
<dbReference type="InterPro" id="IPR012967">
    <property type="entry name" value="COMT_dimerisation"/>
</dbReference>
<evidence type="ECO:0000313" key="6">
    <source>
        <dbReference type="EMBL" id="MFB9468198.1"/>
    </source>
</evidence>
<evidence type="ECO:0000256" key="2">
    <source>
        <dbReference type="ARBA" id="ARBA00022679"/>
    </source>
</evidence>
<dbReference type="GO" id="GO:0008168">
    <property type="term" value="F:methyltransferase activity"/>
    <property type="evidence" value="ECO:0007669"/>
    <property type="project" value="UniProtKB-KW"/>
</dbReference>
<dbReference type="SUPFAM" id="SSF46785">
    <property type="entry name" value="Winged helix' DNA-binding domain"/>
    <property type="match status" value="1"/>
</dbReference>
<keyword evidence="7" id="KW-1185">Reference proteome</keyword>
<dbReference type="PROSITE" id="PS51683">
    <property type="entry name" value="SAM_OMT_II"/>
    <property type="match status" value="1"/>
</dbReference>
<gene>
    <name evidence="6" type="ORF">ACFFR3_01695</name>
</gene>
<reference evidence="6 7" key="1">
    <citation type="submission" date="2024-09" db="EMBL/GenBank/DDBJ databases">
        <authorList>
            <person name="Sun Q."/>
            <person name="Mori K."/>
        </authorList>
    </citation>
    <scope>NUCLEOTIDE SEQUENCE [LARGE SCALE GENOMIC DNA]</scope>
    <source>
        <strain evidence="6 7">JCM 3324</strain>
    </source>
</reference>
<keyword evidence="2" id="KW-0808">Transferase</keyword>
<dbReference type="Gene3D" id="3.40.50.150">
    <property type="entry name" value="Vaccinia Virus protein VP39"/>
    <property type="match status" value="1"/>
</dbReference>
<feature type="domain" description="O-methyltransferase dimerisation" evidence="5">
    <location>
        <begin position="18"/>
        <end position="93"/>
    </location>
</feature>
<dbReference type="InterPro" id="IPR036390">
    <property type="entry name" value="WH_DNA-bd_sf"/>
</dbReference>
<dbReference type="SUPFAM" id="SSF53335">
    <property type="entry name" value="S-adenosyl-L-methionine-dependent methyltransferases"/>
    <property type="match status" value="1"/>
</dbReference>
<dbReference type="PIRSF" id="PIRSF005739">
    <property type="entry name" value="O-mtase"/>
    <property type="match status" value="1"/>
</dbReference>
<organism evidence="6 7">
    <name type="scientific">Nonomuraea salmonea</name>
    <dbReference type="NCBI Taxonomy" id="46181"/>
    <lineage>
        <taxon>Bacteria</taxon>
        <taxon>Bacillati</taxon>
        <taxon>Actinomycetota</taxon>
        <taxon>Actinomycetes</taxon>
        <taxon>Streptosporangiales</taxon>
        <taxon>Streptosporangiaceae</taxon>
        <taxon>Nonomuraea</taxon>
    </lineage>
</organism>
<name>A0ABV5ND28_9ACTN</name>
<evidence type="ECO:0000256" key="3">
    <source>
        <dbReference type="ARBA" id="ARBA00022691"/>
    </source>
</evidence>
<evidence type="ECO:0000259" key="4">
    <source>
        <dbReference type="Pfam" id="PF00891"/>
    </source>
</evidence>
<dbReference type="InterPro" id="IPR029063">
    <property type="entry name" value="SAM-dependent_MTases_sf"/>
</dbReference>
<dbReference type="RefSeq" id="WP_364385938.1">
    <property type="nucleotide sequence ID" value="NZ_JBHMCF010000003.1"/>
</dbReference>
<keyword evidence="1 6" id="KW-0489">Methyltransferase</keyword>
<evidence type="ECO:0000256" key="1">
    <source>
        <dbReference type="ARBA" id="ARBA00022603"/>
    </source>
</evidence>
<dbReference type="Proteomes" id="UP001589568">
    <property type="component" value="Unassembled WGS sequence"/>
</dbReference>
<dbReference type="Gene3D" id="1.10.10.10">
    <property type="entry name" value="Winged helix-like DNA-binding domain superfamily/Winged helix DNA-binding domain"/>
    <property type="match status" value="1"/>
</dbReference>
<accession>A0ABV5ND28</accession>
<feature type="domain" description="O-methyltransferase C-terminal" evidence="4">
    <location>
        <begin position="122"/>
        <end position="326"/>
    </location>
</feature>
<comment type="caution">
    <text evidence="6">The sequence shown here is derived from an EMBL/GenBank/DDBJ whole genome shotgun (WGS) entry which is preliminary data.</text>
</comment>
<dbReference type="PANTHER" id="PTHR43712">
    <property type="entry name" value="PUTATIVE (AFU_ORTHOLOGUE AFUA_4G14580)-RELATED"/>
    <property type="match status" value="1"/>
</dbReference>
<dbReference type="PANTHER" id="PTHR43712:SF2">
    <property type="entry name" value="O-METHYLTRANSFERASE CICE"/>
    <property type="match status" value="1"/>
</dbReference>
<sequence>MPHSDDLLWGALGDISRFAALLTMAELGVADHLAQGPLSTPELARRAGAHAPSLRRVLRELAAMDLVRAVQADAETDAETDAEADAYELTERGGALRSDAPGFVRSSIRMLGEEGFWYAMRTLPDTVRTGRSAFIEQYGPLYDYLARKPESSTLFDDYMAARAVPFTEGLSERYAFPATGTMVDVAGGKGHILATVLRANPGLRGVLMDLEHVVDHARQALAEEGLAERTEVVAGDFFAAVPSGGDVYLLASILHNWDDEDCVKILTNVRTAMNPGGRVLILEVVLPDDERPHLGKDIDLRMLAIFNGGAERSRDEYAALLGRAGLAMSDVVELGSGASLIEARQR</sequence>
<keyword evidence="3" id="KW-0949">S-adenosyl-L-methionine</keyword>
<dbReference type="InterPro" id="IPR016461">
    <property type="entry name" value="COMT-like"/>
</dbReference>
<dbReference type="InterPro" id="IPR001077">
    <property type="entry name" value="COMT_C"/>
</dbReference>
<dbReference type="EMBL" id="JBHMCF010000003">
    <property type="protein sequence ID" value="MFB9468198.1"/>
    <property type="molecule type" value="Genomic_DNA"/>
</dbReference>
<dbReference type="CDD" id="cd02440">
    <property type="entry name" value="AdoMet_MTases"/>
    <property type="match status" value="1"/>
</dbReference>